<evidence type="ECO:0000256" key="1">
    <source>
        <dbReference type="ARBA" id="ARBA00022737"/>
    </source>
</evidence>
<dbReference type="PANTHER" id="PTHR24015:SF548">
    <property type="entry name" value="OS08G0340900 PROTEIN"/>
    <property type="match status" value="1"/>
</dbReference>
<sequence>MVKSCSDSDAVAGSNLLRMYEETAVVTEALRVFDEMSDKDSMAWNVLLFSCSELGMGELCLQLFQRMVGDGVEVDEFTFAIVPNEMAVGLRINEGLQVHSMLVRSGICSDRYTCNALLNLYSKCGFIGSATIMFDEIHDCDVVSWTLMITGLGECGMQEEAFEALGRMRVVGEKPNSFTFGSLIGSCARASLLGMRKQCHAFVAKTGLDLDVVVGSAMVDMYSKCGGLKDAVVLFKNLCNRDIVSWNAMICGLAWNGESLKL</sequence>
<reference evidence="3 4" key="1">
    <citation type="journal article" date="2020" name="Nat. Food">
        <title>A phased Vanilla planifolia genome enables genetic improvement of flavour and production.</title>
        <authorList>
            <person name="Hasing T."/>
            <person name="Tang H."/>
            <person name="Brym M."/>
            <person name="Khazi F."/>
            <person name="Huang T."/>
            <person name="Chambers A.H."/>
        </authorList>
    </citation>
    <scope>NUCLEOTIDE SEQUENCE [LARGE SCALE GENOMIC DNA]</scope>
    <source>
        <tissue evidence="3">Leaf</tissue>
    </source>
</reference>
<dbReference type="InterPro" id="IPR046960">
    <property type="entry name" value="PPR_At4g14850-like_plant"/>
</dbReference>
<organism evidence="3 4">
    <name type="scientific">Vanilla planifolia</name>
    <name type="common">Vanilla</name>
    <dbReference type="NCBI Taxonomy" id="51239"/>
    <lineage>
        <taxon>Eukaryota</taxon>
        <taxon>Viridiplantae</taxon>
        <taxon>Streptophyta</taxon>
        <taxon>Embryophyta</taxon>
        <taxon>Tracheophyta</taxon>
        <taxon>Spermatophyta</taxon>
        <taxon>Magnoliopsida</taxon>
        <taxon>Liliopsida</taxon>
        <taxon>Asparagales</taxon>
        <taxon>Orchidaceae</taxon>
        <taxon>Vanilloideae</taxon>
        <taxon>Vanilleae</taxon>
        <taxon>Vanilla</taxon>
    </lineage>
</organism>
<dbReference type="GO" id="GO:0003723">
    <property type="term" value="F:RNA binding"/>
    <property type="evidence" value="ECO:0007669"/>
    <property type="project" value="InterPro"/>
</dbReference>
<name>A0A835UMD3_VANPL</name>
<dbReference type="PROSITE" id="PS51375">
    <property type="entry name" value="PPR"/>
    <property type="match status" value="2"/>
</dbReference>
<dbReference type="AlphaFoldDB" id="A0A835UMD3"/>
<evidence type="ECO:0008006" key="5">
    <source>
        <dbReference type="Google" id="ProtNLM"/>
    </source>
</evidence>
<dbReference type="NCBIfam" id="TIGR00756">
    <property type="entry name" value="PPR"/>
    <property type="match status" value="2"/>
</dbReference>
<dbReference type="PANTHER" id="PTHR24015">
    <property type="entry name" value="OS07G0578800 PROTEIN-RELATED"/>
    <property type="match status" value="1"/>
</dbReference>
<proteinExistence type="predicted"/>
<comment type="caution">
    <text evidence="3">The sequence shown here is derived from an EMBL/GenBank/DDBJ whole genome shotgun (WGS) entry which is preliminary data.</text>
</comment>
<accession>A0A835UMD3</accession>
<dbReference type="FunFam" id="1.25.40.10:FF:000343">
    <property type="entry name" value="Pentatricopeptide repeat-containing protein At3g58590"/>
    <property type="match status" value="1"/>
</dbReference>
<evidence type="ECO:0000313" key="3">
    <source>
        <dbReference type="EMBL" id="KAG0464681.1"/>
    </source>
</evidence>
<dbReference type="Proteomes" id="UP000639772">
    <property type="component" value="Chromosome 10"/>
</dbReference>
<feature type="repeat" description="PPR" evidence="2">
    <location>
        <begin position="40"/>
        <end position="74"/>
    </location>
</feature>
<dbReference type="GO" id="GO:0009451">
    <property type="term" value="P:RNA modification"/>
    <property type="evidence" value="ECO:0007669"/>
    <property type="project" value="InterPro"/>
</dbReference>
<dbReference type="Pfam" id="PF13041">
    <property type="entry name" value="PPR_2"/>
    <property type="match status" value="1"/>
</dbReference>
<keyword evidence="1" id="KW-0677">Repeat</keyword>
<dbReference type="Pfam" id="PF01535">
    <property type="entry name" value="PPR"/>
    <property type="match status" value="4"/>
</dbReference>
<evidence type="ECO:0000313" key="4">
    <source>
        <dbReference type="Proteomes" id="UP000639772"/>
    </source>
</evidence>
<dbReference type="InterPro" id="IPR011990">
    <property type="entry name" value="TPR-like_helical_dom_sf"/>
</dbReference>
<feature type="repeat" description="PPR" evidence="2">
    <location>
        <begin position="141"/>
        <end position="175"/>
    </location>
</feature>
<dbReference type="EMBL" id="JADCNM010000010">
    <property type="protein sequence ID" value="KAG0464681.1"/>
    <property type="molecule type" value="Genomic_DNA"/>
</dbReference>
<evidence type="ECO:0000256" key="2">
    <source>
        <dbReference type="PROSITE-ProRule" id="PRU00708"/>
    </source>
</evidence>
<dbReference type="InterPro" id="IPR002885">
    <property type="entry name" value="PPR_rpt"/>
</dbReference>
<dbReference type="OrthoDB" id="1882346at2759"/>
<dbReference type="Gene3D" id="1.25.40.10">
    <property type="entry name" value="Tetratricopeptide repeat domain"/>
    <property type="match status" value="3"/>
</dbReference>
<gene>
    <name evidence="3" type="ORF">HPP92_018845</name>
</gene>
<protein>
    <recommendedName>
        <fullName evidence="5">Pentatricopeptide repeat-containing protein</fullName>
    </recommendedName>
</protein>